<dbReference type="InterPro" id="IPR002347">
    <property type="entry name" value="SDR_fam"/>
</dbReference>
<dbReference type="GO" id="GO:0016020">
    <property type="term" value="C:membrane"/>
    <property type="evidence" value="ECO:0007669"/>
    <property type="project" value="TreeGrafter"/>
</dbReference>
<dbReference type="PRINTS" id="PR00081">
    <property type="entry name" value="GDHRDH"/>
</dbReference>
<evidence type="ECO:0000256" key="2">
    <source>
        <dbReference type="SAM" id="Phobius"/>
    </source>
</evidence>
<organism evidence="4 5">
    <name type="scientific">Adiantum capillus-veneris</name>
    <name type="common">Maidenhair fern</name>
    <dbReference type="NCBI Taxonomy" id="13818"/>
    <lineage>
        <taxon>Eukaryota</taxon>
        <taxon>Viridiplantae</taxon>
        <taxon>Streptophyta</taxon>
        <taxon>Embryophyta</taxon>
        <taxon>Tracheophyta</taxon>
        <taxon>Polypodiopsida</taxon>
        <taxon>Polypodiidae</taxon>
        <taxon>Polypodiales</taxon>
        <taxon>Pteridineae</taxon>
        <taxon>Pteridaceae</taxon>
        <taxon>Vittarioideae</taxon>
        <taxon>Adiantum</taxon>
    </lineage>
</organism>
<evidence type="ECO:0000256" key="1">
    <source>
        <dbReference type="RuleBase" id="RU000363"/>
    </source>
</evidence>
<dbReference type="InterPro" id="IPR020904">
    <property type="entry name" value="Sc_DH/Rdtase_CS"/>
</dbReference>
<dbReference type="PRINTS" id="PR00080">
    <property type="entry name" value="SDRFAMILY"/>
</dbReference>
<comment type="similarity">
    <text evidence="1">Belongs to the short-chain dehydrogenases/reductases (SDR) family.</text>
</comment>
<proteinExistence type="inferred from homology"/>
<feature type="domain" description="Ketoreductase" evidence="3">
    <location>
        <begin position="54"/>
        <end position="237"/>
    </location>
</feature>
<dbReference type="PROSITE" id="PS00061">
    <property type="entry name" value="ADH_SHORT"/>
    <property type="match status" value="1"/>
</dbReference>
<dbReference type="SUPFAM" id="SSF51735">
    <property type="entry name" value="NAD(P)-binding Rossmann-fold domains"/>
    <property type="match status" value="1"/>
</dbReference>
<dbReference type="PANTHER" id="PTHR45274">
    <property type="entry name" value="NAD(P)-BINDING ROSSMANN-FOLD SUPERFAMILY PROTEIN"/>
    <property type="match status" value="1"/>
</dbReference>
<dbReference type="SMART" id="SM00822">
    <property type="entry name" value="PKS_KR"/>
    <property type="match status" value="1"/>
</dbReference>
<feature type="transmembrane region" description="Helical" evidence="2">
    <location>
        <begin position="7"/>
        <end position="29"/>
    </location>
</feature>
<evidence type="ECO:0000313" key="5">
    <source>
        <dbReference type="Proteomes" id="UP000886520"/>
    </source>
</evidence>
<accession>A0A9D4UYT3</accession>
<dbReference type="OrthoDB" id="1933717at2759"/>
<keyword evidence="2" id="KW-1133">Transmembrane helix</keyword>
<comment type="caution">
    <text evidence="4">The sequence shown here is derived from an EMBL/GenBank/DDBJ whole genome shotgun (WGS) entry which is preliminary data.</text>
</comment>
<dbReference type="Proteomes" id="UP000886520">
    <property type="component" value="Chromosome 8"/>
</dbReference>
<keyword evidence="5" id="KW-1185">Reference proteome</keyword>
<protein>
    <recommendedName>
        <fullName evidence="3">Ketoreductase domain-containing protein</fullName>
    </recommendedName>
</protein>
<name>A0A9D4UYT3_ADICA</name>
<keyword evidence="2" id="KW-0472">Membrane</keyword>
<dbReference type="Gene3D" id="3.40.50.720">
    <property type="entry name" value="NAD(P)-binding Rossmann-like Domain"/>
    <property type="match status" value="1"/>
</dbReference>
<gene>
    <name evidence="4" type="ORF">GOP47_0008163</name>
</gene>
<evidence type="ECO:0000259" key="3">
    <source>
        <dbReference type="SMART" id="SM00822"/>
    </source>
</evidence>
<dbReference type="InterPro" id="IPR036291">
    <property type="entry name" value="NAD(P)-bd_dom_sf"/>
</dbReference>
<dbReference type="AlphaFoldDB" id="A0A9D4UYT3"/>
<dbReference type="EMBL" id="JABFUD020000008">
    <property type="protein sequence ID" value="KAI5076098.1"/>
    <property type="molecule type" value="Genomic_DNA"/>
</dbReference>
<evidence type="ECO:0000313" key="4">
    <source>
        <dbReference type="EMBL" id="KAI5076098.1"/>
    </source>
</evidence>
<dbReference type="Pfam" id="PF00106">
    <property type="entry name" value="adh_short"/>
    <property type="match status" value="1"/>
</dbReference>
<keyword evidence="2" id="KW-0812">Transmembrane</keyword>
<dbReference type="InterPro" id="IPR057326">
    <property type="entry name" value="KR_dom"/>
</dbReference>
<dbReference type="PANTHER" id="PTHR45274:SF2">
    <property type="entry name" value="NAD(P)-BINDING ROSSMANN-FOLD SUPERFAMILY PROTEIN"/>
    <property type="match status" value="1"/>
</dbReference>
<reference evidence="4" key="1">
    <citation type="submission" date="2021-01" db="EMBL/GenBank/DDBJ databases">
        <title>Adiantum capillus-veneris genome.</title>
        <authorList>
            <person name="Fang Y."/>
            <person name="Liao Q."/>
        </authorList>
    </citation>
    <scope>NUCLEOTIDE SEQUENCE</scope>
    <source>
        <strain evidence="4">H3</strain>
        <tissue evidence="4">Leaf</tissue>
    </source>
</reference>
<sequence>MTEKTNVLNMAGFLLVLLLFITPVAWLLYRFMTADGDLTLLRHGPALRKAVENKVVWITGASQGIGEALAQQFAQLGAKLILSARRVEELERVKASLSGKSTLYSPNVPSGVVILPFDIAAGVEAIQQAVTKAEAFFDGAGVDYIVHNAAHTRPDTFALNVFGTIHLTRLLVPSMIKRGGGNVVVVSSIAGKLPSPAQTIYAASKHAVNGYFHSLRAELANKNIKVTIACPGPIKTTPSAGNLNSVSAKLQLSERRLSVSRCAELITIAATHGLKEVWISQHPMLLLLYVTQYLPSVGYAIIDKIGPKRVSSQGQDAYSVKLFFGGRKKDI</sequence>